<dbReference type="InterPro" id="IPR010895">
    <property type="entry name" value="CHRD"/>
</dbReference>
<feature type="signal peptide" evidence="1">
    <location>
        <begin position="1"/>
        <end position="30"/>
    </location>
</feature>
<keyword evidence="4" id="KW-1185">Reference proteome</keyword>
<keyword evidence="1" id="KW-0732">Signal</keyword>
<protein>
    <recommendedName>
        <fullName evidence="2">CHRD domain-containing protein</fullName>
    </recommendedName>
</protein>
<dbReference type="SMART" id="SM00754">
    <property type="entry name" value="CHRD"/>
    <property type="match status" value="1"/>
</dbReference>
<evidence type="ECO:0000313" key="3">
    <source>
        <dbReference type="EMBL" id="MDQ0895649.1"/>
    </source>
</evidence>
<feature type="domain" description="CHRD" evidence="2">
    <location>
        <begin position="34"/>
        <end position="150"/>
    </location>
</feature>
<accession>A0ABU0RC53</accession>
<dbReference type="EMBL" id="JAUSYY010000001">
    <property type="protein sequence ID" value="MDQ0895649.1"/>
    <property type="molecule type" value="Genomic_DNA"/>
</dbReference>
<sequence length="150" mass="15087">MSMSRHARITAVGLAAVAALAFGGAGAAQAAPPTMTTVPLNTGQETPAPSVGGAHGSFSYSIDGDQLCYTLSVTGLSAAPVAAHIHIGERNTPGPVVVPLMTPPGATSEVSECKTVSSAVLAAIEANPKDYYVNVHTPLNGPGEIRGQLR</sequence>
<name>A0ABU0RC53_9MICO</name>
<dbReference type="RefSeq" id="WP_307043903.1">
    <property type="nucleotide sequence ID" value="NZ_JAUSYY010000001.1"/>
</dbReference>
<dbReference type="Pfam" id="PF07452">
    <property type="entry name" value="CHRD"/>
    <property type="match status" value="1"/>
</dbReference>
<evidence type="ECO:0000313" key="4">
    <source>
        <dbReference type="Proteomes" id="UP001239083"/>
    </source>
</evidence>
<feature type="chain" id="PRO_5046784920" description="CHRD domain-containing protein" evidence="1">
    <location>
        <begin position="31"/>
        <end position="150"/>
    </location>
</feature>
<proteinExistence type="predicted"/>
<evidence type="ECO:0000256" key="1">
    <source>
        <dbReference type="SAM" id="SignalP"/>
    </source>
</evidence>
<reference evidence="3 4" key="1">
    <citation type="submission" date="2023-07" db="EMBL/GenBank/DDBJ databases">
        <title>Comparative genomics of wheat-associated soil bacteria to identify genetic determinants of phenazine resistance.</title>
        <authorList>
            <person name="Mouncey N."/>
        </authorList>
    </citation>
    <scope>NUCLEOTIDE SEQUENCE [LARGE SCALE GENOMIC DNA]</scope>
    <source>
        <strain evidence="3 4">V3I3</strain>
    </source>
</reference>
<gene>
    <name evidence="3" type="ORF">QFZ26_003204</name>
</gene>
<organism evidence="3 4">
    <name type="scientific">Agromyces ramosus</name>
    <dbReference type="NCBI Taxonomy" id="33879"/>
    <lineage>
        <taxon>Bacteria</taxon>
        <taxon>Bacillati</taxon>
        <taxon>Actinomycetota</taxon>
        <taxon>Actinomycetes</taxon>
        <taxon>Micrococcales</taxon>
        <taxon>Microbacteriaceae</taxon>
        <taxon>Agromyces</taxon>
    </lineage>
</organism>
<comment type="caution">
    <text evidence="3">The sequence shown here is derived from an EMBL/GenBank/DDBJ whole genome shotgun (WGS) entry which is preliminary data.</text>
</comment>
<evidence type="ECO:0000259" key="2">
    <source>
        <dbReference type="SMART" id="SM00754"/>
    </source>
</evidence>
<dbReference type="Proteomes" id="UP001239083">
    <property type="component" value="Unassembled WGS sequence"/>
</dbReference>